<accession>A0A291M1N4</accession>
<dbReference type="OrthoDB" id="9810895at2"/>
<dbReference type="Proteomes" id="UP000219050">
    <property type="component" value="Chromosome"/>
</dbReference>
<dbReference type="KEGG" id="cmag:CBW24_13085"/>
<organism evidence="1 2">
    <name type="scientific">Pacificitalea manganoxidans</name>
    <dbReference type="NCBI Taxonomy" id="1411902"/>
    <lineage>
        <taxon>Bacteria</taxon>
        <taxon>Pseudomonadati</taxon>
        <taxon>Pseudomonadota</taxon>
        <taxon>Alphaproteobacteria</taxon>
        <taxon>Rhodobacterales</taxon>
        <taxon>Paracoccaceae</taxon>
        <taxon>Pacificitalea</taxon>
    </lineage>
</organism>
<dbReference type="RefSeq" id="WP_088663497.1">
    <property type="nucleotide sequence ID" value="NZ_CP021404.1"/>
</dbReference>
<evidence type="ECO:0000313" key="1">
    <source>
        <dbReference type="EMBL" id="ATI42842.1"/>
    </source>
</evidence>
<proteinExistence type="predicted"/>
<keyword evidence="2" id="KW-1185">Reference proteome</keyword>
<protein>
    <submittedName>
        <fullName evidence="1">Uncharacterized protein</fullName>
    </submittedName>
</protein>
<name>A0A291M1N4_9RHOB</name>
<sequence length="107" mass="11278">MREFLFTATGLVALASADMTHAQNVFAPNANCAARDAVLARLANGYGETRQSVGLGSDQALVETYANDESGSWTITVTLPDGTTCLLAAGQSFEKVRDHRIVADSDA</sequence>
<dbReference type="AlphaFoldDB" id="A0A291M1N4"/>
<reference evidence="1 2" key="1">
    <citation type="submission" date="2017-05" db="EMBL/GenBank/DDBJ databases">
        <title>Comparative genomic and metabolic analysis of manganese-oxidizing mechanisms in Celeribater manganoxidans DY25T: its adaption to the environment of polymetallic nodule.</title>
        <authorList>
            <person name="Wang X."/>
        </authorList>
    </citation>
    <scope>NUCLEOTIDE SEQUENCE [LARGE SCALE GENOMIC DNA]</scope>
    <source>
        <strain evidence="1 2">DY25</strain>
    </source>
</reference>
<evidence type="ECO:0000313" key="2">
    <source>
        <dbReference type="Proteomes" id="UP000219050"/>
    </source>
</evidence>
<dbReference type="EMBL" id="CP021404">
    <property type="protein sequence ID" value="ATI42842.1"/>
    <property type="molecule type" value="Genomic_DNA"/>
</dbReference>
<gene>
    <name evidence="1" type="ORF">CBW24_13085</name>
</gene>